<evidence type="ECO:0000259" key="1">
    <source>
        <dbReference type="Pfam" id="PF13847"/>
    </source>
</evidence>
<dbReference type="GO" id="GO:0008168">
    <property type="term" value="F:methyltransferase activity"/>
    <property type="evidence" value="ECO:0007669"/>
    <property type="project" value="TreeGrafter"/>
</dbReference>
<dbReference type="InterPro" id="IPR025714">
    <property type="entry name" value="Methyltranfer_dom"/>
</dbReference>
<proteinExistence type="predicted"/>
<dbReference type="PANTHER" id="PTHR43591">
    <property type="entry name" value="METHYLTRANSFERASE"/>
    <property type="match status" value="1"/>
</dbReference>
<dbReference type="Pfam" id="PF13847">
    <property type="entry name" value="Methyltransf_31"/>
    <property type="match status" value="1"/>
</dbReference>
<organism evidence="2 3">
    <name type="scientific">Aliidongia dinghuensis</name>
    <dbReference type="NCBI Taxonomy" id="1867774"/>
    <lineage>
        <taxon>Bacteria</taxon>
        <taxon>Pseudomonadati</taxon>
        <taxon>Pseudomonadota</taxon>
        <taxon>Alphaproteobacteria</taxon>
        <taxon>Rhodospirillales</taxon>
        <taxon>Dongiaceae</taxon>
        <taxon>Aliidongia</taxon>
    </lineage>
</organism>
<dbReference type="CDD" id="cd02440">
    <property type="entry name" value="AdoMet_MTases"/>
    <property type="match status" value="1"/>
</dbReference>
<keyword evidence="3" id="KW-1185">Reference proteome</keyword>
<reference evidence="2" key="1">
    <citation type="journal article" date="2014" name="Int. J. Syst. Evol. Microbiol.">
        <title>Complete genome sequence of Corynebacterium casei LMG S-19264T (=DSM 44701T), isolated from a smear-ripened cheese.</title>
        <authorList>
            <consortium name="US DOE Joint Genome Institute (JGI-PGF)"/>
            <person name="Walter F."/>
            <person name="Albersmeier A."/>
            <person name="Kalinowski J."/>
            <person name="Ruckert C."/>
        </authorList>
    </citation>
    <scope>NUCLEOTIDE SEQUENCE</scope>
    <source>
        <strain evidence="2">CGMCC 1.15725</strain>
    </source>
</reference>
<gene>
    <name evidence="2" type="ORF">GCM10011611_43900</name>
</gene>
<evidence type="ECO:0000313" key="2">
    <source>
        <dbReference type="EMBL" id="GGF32930.1"/>
    </source>
</evidence>
<dbReference type="SUPFAM" id="SSF53335">
    <property type="entry name" value="S-adenosyl-L-methionine-dependent methyltransferases"/>
    <property type="match status" value="1"/>
</dbReference>
<evidence type="ECO:0000313" key="3">
    <source>
        <dbReference type="Proteomes" id="UP000646365"/>
    </source>
</evidence>
<dbReference type="Gene3D" id="3.40.50.150">
    <property type="entry name" value="Vaccinia Virus protein VP39"/>
    <property type="match status" value="1"/>
</dbReference>
<reference evidence="2" key="2">
    <citation type="submission" date="2020-09" db="EMBL/GenBank/DDBJ databases">
        <authorList>
            <person name="Sun Q."/>
            <person name="Zhou Y."/>
        </authorList>
    </citation>
    <scope>NUCLEOTIDE SEQUENCE</scope>
    <source>
        <strain evidence="2">CGMCC 1.15725</strain>
    </source>
</reference>
<protein>
    <recommendedName>
        <fullName evidence="1">Methyltransferase domain-containing protein</fullName>
    </recommendedName>
</protein>
<dbReference type="AlphaFoldDB" id="A0A8J2YWN9"/>
<dbReference type="Proteomes" id="UP000646365">
    <property type="component" value="Unassembled WGS sequence"/>
</dbReference>
<name>A0A8J2YWN9_9PROT</name>
<accession>A0A8J2YWN9</accession>
<dbReference type="InterPro" id="IPR029063">
    <property type="entry name" value="SAM-dependent_MTases_sf"/>
</dbReference>
<sequence length="219" mass="23185">MGILGSLAHRVGPRGTVVGLDQDAVQLAAARAHVAESGFANVEIVEADAYASALPDNSFDFVHVRFVFAPVGRDDALLAELLRLAKPGGIIGIEEPDTSSWSLYPPHPAWEALKAAILAAFKRGGGDLDAGRRMFGLLRRAGLEDVTLRAAVVALQDGHPHMRLPIQFATSLRARILDGGLMNDAALDAAVMECEQAIGARDSAALSYIVTQVSGRKPQ</sequence>
<feature type="domain" description="Methyltransferase" evidence="1">
    <location>
        <begin position="6"/>
        <end position="101"/>
    </location>
</feature>
<comment type="caution">
    <text evidence="2">The sequence shown here is derived from an EMBL/GenBank/DDBJ whole genome shotgun (WGS) entry which is preliminary data.</text>
</comment>
<dbReference type="PANTHER" id="PTHR43591:SF24">
    <property type="entry name" value="2-METHOXY-6-POLYPRENYL-1,4-BENZOQUINOL METHYLASE, MITOCHONDRIAL"/>
    <property type="match status" value="1"/>
</dbReference>
<dbReference type="EMBL" id="BMJQ01000012">
    <property type="protein sequence ID" value="GGF32930.1"/>
    <property type="molecule type" value="Genomic_DNA"/>
</dbReference>